<dbReference type="Proteomes" id="UP000831701">
    <property type="component" value="Chromosome 19"/>
</dbReference>
<reference evidence="1" key="1">
    <citation type="submission" date="2022-04" db="EMBL/GenBank/DDBJ databases">
        <title>Jade perch genome.</title>
        <authorList>
            <person name="Chao B."/>
        </authorList>
    </citation>
    <scope>NUCLEOTIDE SEQUENCE</scope>
    <source>
        <strain evidence="1">CB-2022</strain>
    </source>
</reference>
<dbReference type="EMBL" id="CM041549">
    <property type="protein sequence ID" value="KAI3357069.1"/>
    <property type="molecule type" value="Genomic_DNA"/>
</dbReference>
<name>A0ACB8VNT0_9TELE</name>
<evidence type="ECO:0000313" key="1">
    <source>
        <dbReference type="EMBL" id="KAI3357069.1"/>
    </source>
</evidence>
<comment type="caution">
    <text evidence="1">The sequence shown here is derived from an EMBL/GenBank/DDBJ whole genome shotgun (WGS) entry which is preliminary data.</text>
</comment>
<protein>
    <submittedName>
        <fullName evidence="1">Uncharacterized protein</fullName>
    </submittedName>
</protein>
<evidence type="ECO:0000313" key="2">
    <source>
        <dbReference type="Proteomes" id="UP000831701"/>
    </source>
</evidence>
<proteinExistence type="predicted"/>
<keyword evidence="2" id="KW-1185">Reference proteome</keyword>
<accession>A0ACB8VNT0</accession>
<organism evidence="1 2">
    <name type="scientific">Scortum barcoo</name>
    <name type="common">barcoo grunter</name>
    <dbReference type="NCBI Taxonomy" id="214431"/>
    <lineage>
        <taxon>Eukaryota</taxon>
        <taxon>Metazoa</taxon>
        <taxon>Chordata</taxon>
        <taxon>Craniata</taxon>
        <taxon>Vertebrata</taxon>
        <taxon>Euteleostomi</taxon>
        <taxon>Actinopterygii</taxon>
        <taxon>Neopterygii</taxon>
        <taxon>Teleostei</taxon>
        <taxon>Neoteleostei</taxon>
        <taxon>Acanthomorphata</taxon>
        <taxon>Eupercaria</taxon>
        <taxon>Centrarchiformes</taxon>
        <taxon>Terapontoidei</taxon>
        <taxon>Terapontidae</taxon>
        <taxon>Scortum</taxon>
    </lineage>
</organism>
<gene>
    <name evidence="1" type="ORF">L3Q82_015456</name>
</gene>
<sequence>MGCPGSSFVRRASSSQTHDGAVKASCIIASEIAAASKLFSEGEFVKTCMLKAAELACPEKRQAFANISLSRNTVAERIGELARDLNSQLKR</sequence>